<dbReference type="PANTHER" id="PTHR45749:SF14">
    <property type="entry name" value="TTF-TYPE DOMAIN-CONTAINING PROTEIN"/>
    <property type="match status" value="1"/>
</dbReference>
<dbReference type="PANTHER" id="PTHR45749">
    <property type="match status" value="1"/>
</dbReference>
<sequence>EKRSFHRNSVLGADNFLAVLEGKKNPIDHDLDRGLREQIAINRKNLTPVITTVAWCGRQGVALRGHRDGGRIDLLSAPVENEGNLKALLRLRACNGDDSIKSRLEECGANATYTSWRTQNEIIAACNSIILRKLVSKVNAAKCFAVLADETADIAGVEQLSLCARYVDMEKNRNSERVSAVCSCDGPNWKGPGRYNFKKLEQYRHCNRVPQSSRV</sequence>
<protein>
    <submittedName>
        <fullName evidence="1">Uncharacterized protein</fullName>
    </submittedName>
</protein>
<evidence type="ECO:0000313" key="1">
    <source>
        <dbReference type="EMBL" id="JAA61951.1"/>
    </source>
</evidence>
<dbReference type="EMBL" id="GACK01003083">
    <property type="protein sequence ID" value="JAA61951.1"/>
    <property type="molecule type" value="mRNA"/>
</dbReference>
<organism evidence="1">
    <name type="scientific">Rhipicephalus pulchellus</name>
    <name type="common">Yellow backed tick</name>
    <name type="synonym">Dermacentor pulchellus</name>
    <dbReference type="NCBI Taxonomy" id="72859"/>
    <lineage>
        <taxon>Eukaryota</taxon>
        <taxon>Metazoa</taxon>
        <taxon>Ecdysozoa</taxon>
        <taxon>Arthropoda</taxon>
        <taxon>Chelicerata</taxon>
        <taxon>Arachnida</taxon>
        <taxon>Acari</taxon>
        <taxon>Parasitiformes</taxon>
        <taxon>Ixodida</taxon>
        <taxon>Ixodoidea</taxon>
        <taxon>Ixodidae</taxon>
        <taxon>Rhipicephalinae</taxon>
        <taxon>Rhipicephalus</taxon>
        <taxon>Rhipicephalus</taxon>
    </lineage>
</organism>
<accession>L7MCJ8</accession>
<feature type="non-terminal residue" evidence="1">
    <location>
        <position position="1"/>
    </location>
</feature>
<reference evidence="1" key="2">
    <citation type="journal article" date="2015" name="J. Proteomics">
        <title>Sexual differences in the sialomes of the zebra tick, Rhipicephalus pulchellus.</title>
        <authorList>
            <person name="Tan A.W."/>
            <person name="Francischetti I.M."/>
            <person name="Slovak M."/>
            <person name="Kini R.M."/>
            <person name="Ribeiro J.M."/>
        </authorList>
    </citation>
    <scope>NUCLEOTIDE SEQUENCE</scope>
    <source>
        <tissue evidence="1">Salivary gland</tissue>
    </source>
</reference>
<dbReference type="AlphaFoldDB" id="L7MCJ8"/>
<reference evidence="1" key="1">
    <citation type="submission" date="2012-11" db="EMBL/GenBank/DDBJ databases">
        <authorList>
            <person name="Lucero-Rivera Y.E."/>
            <person name="Tovar-Ramirez D."/>
        </authorList>
    </citation>
    <scope>NUCLEOTIDE SEQUENCE</scope>
    <source>
        <tissue evidence="1">Salivary gland</tissue>
    </source>
</reference>
<name>L7MCJ8_RHIPC</name>
<proteinExistence type="evidence at transcript level"/>